<accession>A0AAW0P8F7</accession>
<protein>
    <submittedName>
        <fullName evidence="2">Uncharacterized protein</fullName>
    </submittedName>
</protein>
<proteinExistence type="predicted"/>
<keyword evidence="1" id="KW-0175">Coiled coil</keyword>
<reference evidence="3" key="1">
    <citation type="submission" date="2024-04" db="EMBL/GenBank/DDBJ databases">
        <title>Salinicola lusitanus LLJ914,a marine bacterium isolated from the Okinawa Trough.</title>
        <authorList>
            <person name="Li J."/>
        </authorList>
    </citation>
    <scope>NUCLEOTIDE SEQUENCE [LARGE SCALE GENOMIC DNA]</scope>
</reference>
<sequence length="207" mass="23765">MLSADPEENLWLLGQLARDPIDNTKSGCLGVVVDCVRLRLAREDVNRERERLENERMTEYNNLVKNRVAQATLIKQLGLQGAKAKMRQLQLSQTAAKNTDYCAVMYRFARLIDRVFEYFRVRGMKMEPFQLDLFRGVVLGVSGKQFGDALFRYKHTLLEKLGLTPLGSDNYDHVNPALSHFYHVEKRYSQYAKPYTLCLAQGSVAKV</sequence>
<gene>
    <name evidence="2" type="ORF">WMY93_011364</name>
</gene>
<keyword evidence="3" id="KW-1185">Reference proteome</keyword>
<name>A0AAW0P8F7_9GOBI</name>
<dbReference type="EMBL" id="JBBPFD010000008">
    <property type="protein sequence ID" value="KAK7915603.1"/>
    <property type="molecule type" value="Genomic_DNA"/>
</dbReference>
<evidence type="ECO:0000256" key="1">
    <source>
        <dbReference type="SAM" id="Coils"/>
    </source>
</evidence>
<comment type="caution">
    <text evidence="2">The sequence shown here is derived from an EMBL/GenBank/DDBJ whole genome shotgun (WGS) entry which is preliminary data.</text>
</comment>
<dbReference type="AlphaFoldDB" id="A0AAW0P8F7"/>
<evidence type="ECO:0000313" key="3">
    <source>
        <dbReference type="Proteomes" id="UP001460270"/>
    </source>
</evidence>
<organism evidence="2 3">
    <name type="scientific">Mugilogobius chulae</name>
    <name type="common">yellowstripe goby</name>
    <dbReference type="NCBI Taxonomy" id="88201"/>
    <lineage>
        <taxon>Eukaryota</taxon>
        <taxon>Metazoa</taxon>
        <taxon>Chordata</taxon>
        <taxon>Craniata</taxon>
        <taxon>Vertebrata</taxon>
        <taxon>Euteleostomi</taxon>
        <taxon>Actinopterygii</taxon>
        <taxon>Neopterygii</taxon>
        <taxon>Teleostei</taxon>
        <taxon>Neoteleostei</taxon>
        <taxon>Acanthomorphata</taxon>
        <taxon>Gobiaria</taxon>
        <taxon>Gobiiformes</taxon>
        <taxon>Gobioidei</taxon>
        <taxon>Gobiidae</taxon>
        <taxon>Gobionellinae</taxon>
        <taxon>Mugilogobius</taxon>
    </lineage>
</organism>
<feature type="coiled-coil region" evidence="1">
    <location>
        <begin position="35"/>
        <end position="62"/>
    </location>
</feature>
<evidence type="ECO:0000313" key="2">
    <source>
        <dbReference type="EMBL" id="KAK7915603.1"/>
    </source>
</evidence>
<dbReference type="Proteomes" id="UP001460270">
    <property type="component" value="Unassembled WGS sequence"/>
</dbReference>